<keyword evidence="1" id="KW-0732">Signal</keyword>
<name>A0A380GAB8_STAIN</name>
<evidence type="ECO:0000313" key="2">
    <source>
        <dbReference type="EMBL" id="SUM47233.1"/>
    </source>
</evidence>
<protein>
    <submittedName>
        <fullName evidence="2">Uncharacterized protein</fullName>
    </submittedName>
</protein>
<proteinExistence type="predicted"/>
<organism evidence="2 3">
    <name type="scientific">Staphylococcus intermedius NCTC 11048</name>
    <dbReference type="NCBI Taxonomy" id="1141106"/>
    <lineage>
        <taxon>Bacteria</taxon>
        <taxon>Bacillati</taxon>
        <taxon>Bacillota</taxon>
        <taxon>Bacilli</taxon>
        <taxon>Bacillales</taxon>
        <taxon>Staphylococcaceae</taxon>
        <taxon>Staphylococcus</taxon>
        <taxon>Staphylococcus intermedius group</taxon>
    </lineage>
</organism>
<evidence type="ECO:0000256" key="1">
    <source>
        <dbReference type="SAM" id="SignalP"/>
    </source>
</evidence>
<keyword evidence="3" id="KW-1185">Reference proteome</keyword>
<dbReference type="OrthoDB" id="2411085at2"/>
<feature type="chain" id="PRO_5016913402" evidence="1">
    <location>
        <begin position="27"/>
        <end position="217"/>
    </location>
</feature>
<sequence>MYKKISLFTMIFSIIFVSIIPNFAVAETNNKNSNKLDITSVNNLEEILKNKNLSKKDILQESYKMSDGTGIINLKDSKNDIYYNFYVENKKITYFSTQSKLSNGNALFKLFDINDNFLYSSEANQNGEIIKEQTAMDRDQTAFRSNLSGTQKAALKWACIFSSKVSCATAAAGVAAGGTLMGPWGAVITGGTAASACELLFTTLVEKYGGKDAACSL</sequence>
<accession>A0A380GAB8</accession>
<feature type="signal peptide" evidence="1">
    <location>
        <begin position="1"/>
        <end position="26"/>
    </location>
</feature>
<gene>
    <name evidence="2" type="ORF">NCTC11048_02305</name>
</gene>
<dbReference type="EMBL" id="UHDP01000003">
    <property type="protein sequence ID" value="SUM47233.1"/>
    <property type="molecule type" value="Genomic_DNA"/>
</dbReference>
<evidence type="ECO:0000313" key="3">
    <source>
        <dbReference type="Proteomes" id="UP000255549"/>
    </source>
</evidence>
<dbReference type="RefSeq" id="WP_019167991.1">
    <property type="nucleotide sequence ID" value="NZ_CAIB01000109.1"/>
</dbReference>
<reference evidence="2 3" key="1">
    <citation type="submission" date="2018-06" db="EMBL/GenBank/DDBJ databases">
        <authorList>
            <consortium name="Pathogen Informatics"/>
            <person name="Doyle S."/>
        </authorList>
    </citation>
    <scope>NUCLEOTIDE SEQUENCE [LARGE SCALE GENOMIC DNA]</scope>
    <source>
        <strain evidence="3">NCTC 11048</strain>
    </source>
</reference>
<dbReference type="Proteomes" id="UP000255549">
    <property type="component" value="Unassembled WGS sequence"/>
</dbReference>
<dbReference type="AlphaFoldDB" id="A0A380GAB8"/>